<protein>
    <submittedName>
        <fullName evidence="9">UDP-glucuronosyltransferase 2B20</fullName>
    </submittedName>
</protein>
<dbReference type="InterPro" id="IPR050271">
    <property type="entry name" value="UDP-glycosyltransferase"/>
</dbReference>
<evidence type="ECO:0000256" key="3">
    <source>
        <dbReference type="ARBA" id="ARBA00022676"/>
    </source>
</evidence>
<keyword evidence="10" id="KW-1185">Reference proteome</keyword>
<dbReference type="InterPro" id="IPR035595">
    <property type="entry name" value="UDP_glycos_trans_CS"/>
</dbReference>
<dbReference type="PANTHER" id="PTHR48043">
    <property type="entry name" value="EG:EG0003.4 PROTEIN-RELATED"/>
    <property type="match status" value="1"/>
</dbReference>
<dbReference type="Proteomes" id="UP000424527">
    <property type="component" value="Unassembled WGS sequence"/>
</dbReference>
<keyword evidence="8" id="KW-0732">Signal</keyword>
<keyword evidence="5" id="KW-0812">Transmembrane</keyword>
<evidence type="ECO:0000256" key="8">
    <source>
        <dbReference type="SAM" id="SignalP"/>
    </source>
</evidence>
<name>A0A6G0INB6_LARCR</name>
<dbReference type="PANTHER" id="PTHR48043:SF120">
    <property type="entry name" value="UDP GLUCURONOSYLTRANSFERASE 5 FAMILY, POLYPEPTIDE E1 ISOFORM X1"/>
    <property type="match status" value="1"/>
</dbReference>
<dbReference type="EMBL" id="REGW02000008">
    <property type="protein sequence ID" value="KAE8292752.1"/>
    <property type="molecule type" value="Genomic_DNA"/>
</dbReference>
<dbReference type="GO" id="GO:0016020">
    <property type="term" value="C:membrane"/>
    <property type="evidence" value="ECO:0007669"/>
    <property type="project" value="UniProtKB-SubCell"/>
</dbReference>
<keyword evidence="7" id="KW-0472">Membrane</keyword>
<comment type="caution">
    <text evidence="9">The sequence shown here is derived from an EMBL/GenBank/DDBJ whole genome shotgun (WGS) entry which is preliminary data.</text>
</comment>
<dbReference type="SUPFAM" id="SSF53756">
    <property type="entry name" value="UDP-Glycosyltransferase/glycogen phosphorylase"/>
    <property type="match status" value="2"/>
</dbReference>
<feature type="chain" id="PRO_5026288724" evidence="8">
    <location>
        <begin position="24"/>
        <end position="610"/>
    </location>
</feature>
<organism evidence="9 10">
    <name type="scientific">Larimichthys crocea</name>
    <name type="common">Large yellow croaker</name>
    <name type="synonym">Pseudosciaena crocea</name>
    <dbReference type="NCBI Taxonomy" id="215358"/>
    <lineage>
        <taxon>Eukaryota</taxon>
        <taxon>Metazoa</taxon>
        <taxon>Chordata</taxon>
        <taxon>Craniata</taxon>
        <taxon>Vertebrata</taxon>
        <taxon>Euteleostomi</taxon>
        <taxon>Actinopterygii</taxon>
        <taxon>Neopterygii</taxon>
        <taxon>Teleostei</taxon>
        <taxon>Neoteleostei</taxon>
        <taxon>Acanthomorphata</taxon>
        <taxon>Eupercaria</taxon>
        <taxon>Sciaenidae</taxon>
        <taxon>Larimichthys</taxon>
    </lineage>
</organism>
<dbReference type="Gene3D" id="3.40.50.2000">
    <property type="entry name" value="Glycogen Phosphorylase B"/>
    <property type="match status" value="2"/>
</dbReference>
<reference evidence="9 10" key="1">
    <citation type="submission" date="2019-07" db="EMBL/GenBank/DDBJ databases">
        <title>Chromosome genome assembly for large yellow croaker.</title>
        <authorList>
            <person name="Xiao S."/>
        </authorList>
    </citation>
    <scope>NUCLEOTIDE SEQUENCE [LARGE SCALE GENOMIC DNA]</scope>
    <source>
        <strain evidence="9">JMULYC20181020</strain>
        <tissue evidence="9">Muscle</tissue>
    </source>
</reference>
<evidence type="ECO:0000313" key="10">
    <source>
        <dbReference type="Proteomes" id="UP000424527"/>
    </source>
</evidence>
<evidence type="ECO:0000313" key="9">
    <source>
        <dbReference type="EMBL" id="KAE8292752.1"/>
    </source>
</evidence>
<evidence type="ECO:0000256" key="2">
    <source>
        <dbReference type="ARBA" id="ARBA00009995"/>
    </source>
</evidence>
<gene>
    <name evidence="9" type="ORF">D5F01_LYC07844</name>
</gene>
<sequence length="610" mass="68810">MGSYPAVAFALLFSATLSVSCDGGKILVYPIDGSHWLNMKILVEVLHSQGHQITVLRSSTSWYVSEFSPHYTSITIAQEQSQNIESQDFMTSFLRRSIEIRQNKGSLWAFVEFYRNIFNMIEENNKVVAKLVISIFENKTLTKELKETGFDLCLTDPVFPGGVLLAHYFNLPMVFNVRWLFNGEAHFAIAPSPLSYVPQTFTDYSDKMDFFQRIENVIRHVILVYMYHYVSNPPYQAVCDHYFGPDVNVMSLMQGADLWLMRIDFTVEFPRPTMPNVVYIGGFQGKPPNPLPSDLEEFMQSSGEHGVIIMTLGTLLSDLGPEPSEIIATAFASLPQKVVWRHIGKRPNTLGNNTKLVEWMPQNDILGHPKTKVFIMHGGTNGIYEAIYHGVPVLGIPLIFDQYDNMIRLKARGVAEIVEVTTLDGESLTSALKNILDPEKPYRQNMLKLSQLHRDKPIKPIDNAIFWIEYVMRHKGAAHLRTESFKLPCDGVLSSCGVRPAVFSNSVRLGDLDPEPLEIIALAFANLPQKVVWRHIGKRPNTLGNNTMLVEWMPQNDILGHPKTKVFITHVGTNGISEAIYHGVPVLGIPLIFDQYDNMVRLKARGVADC</sequence>
<keyword evidence="6" id="KW-1133">Transmembrane helix</keyword>
<dbReference type="PROSITE" id="PS00375">
    <property type="entry name" value="UDPGT"/>
    <property type="match status" value="1"/>
</dbReference>
<accession>A0A6G0INB6</accession>
<evidence type="ECO:0000256" key="4">
    <source>
        <dbReference type="ARBA" id="ARBA00022679"/>
    </source>
</evidence>
<dbReference type="AlphaFoldDB" id="A0A6G0INB6"/>
<dbReference type="FunFam" id="3.40.50.2000:FF:000203">
    <property type="entry name" value="UDP-glucuronosyltransferase"/>
    <property type="match status" value="1"/>
</dbReference>
<dbReference type="InterPro" id="IPR002213">
    <property type="entry name" value="UDP_glucos_trans"/>
</dbReference>
<evidence type="ECO:0000256" key="6">
    <source>
        <dbReference type="ARBA" id="ARBA00022989"/>
    </source>
</evidence>
<evidence type="ECO:0000256" key="1">
    <source>
        <dbReference type="ARBA" id="ARBA00004370"/>
    </source>
</evidence>
<keyword evidence="4 9" id="KW-0808">Transferase</keyword>
<proteinExistence type="inferred from homology"/>
<dbReference type="Pfam" id="PF00201">
    <property type="entry name" value="UDPGT"/>
    <property type="match status" value="2"/>
</dbReference>
<dbReference type="FunFam" id="3.40.50.2000:FF:000001">
    <property type="entry name" value="UDP-glucuronosyltransferase"/>
    <property type="match status" value="1"/>
</dbReference>
<keyword evidence="3" id="KW-0328">Glycosyltransferase</keyword>
<comment type="subcellular location">
    <subcellularLocation>
        <location evidence="1">Membrane</location>
    </subcellularLocation>
</comment>
<evidence type="ECO:0000256" key="7">
    <source>
        <dbReference type="ARBA" id="ARBA00023136"/>
    </source>
</evidence>
<dbReference type="CDD" id="cd03784">
    <property type="entry name" value="GT1_Gtf-like"/>
    <property type="match status" value="2"/>
</dbReference>
<evidence type="ECO:0000256" key="5">
    <source>
        <dbReference type="ARBA" id="ARBA00022692"/>
    </source>
</evidence>
<dbReference type="GO" id="GO:0008194">
    <property type="term" value="F:UDP-glycosyltransferase activity"/>
    <property type="evidence" value="ECO:0007669"/>
    <property type="project" value="InterPro"/>
</dbReference>
<comment type="similarity">
    <text evidence="2">Belongs to the UDP-glycosyltransferase family.</text>
</comment>
<feature type="signal peptide" evidence="8">
    <location>
        <begin position="1"/>
        <end position="23"/>
    </location>
</feature>